<accession>A0ABP1DQR7</accession>
<evidence type="ECO:0000259" key="1">
    <source>
        <dbReference type="PROSITE" id="PS50097"/>
    </source>
</evidence>
<sequence length="269" mass="30713">MRYTRCKDVACSTFNVELAVNQIQGHILMDKSSDTSPCCSSAADVRSGASNRDSQYYFDDGLTVFAVENHLFRVHRYFLTRDSEFFRGLFTCPPPPGEVAEGQSDEKPIILEGVKESEFRCLMRFFYDGMYTPAVVSLDDWIALLSISTRYVFDRIREMAIQEISTKVLDPIKKIILANKYDIPQWLPPAFVDLCKRPESLSESEAETLGLKTIVRVARARESVRDKGYVTWTPRSYFPHDRVYSFNERGVLSVINEVWPEYAGAIVPA</sequence>
<dbReference type="SUPFAM" id="SSF54695">
    <property type="entry name" value="POZ domain"/>
    <property type="match status" value="1"/>
</dbReference>
<dbReference type="Gene3D" id="3.30.710.10">
    <property type="entry name" value="Potassium Channel Kv1.1, Chain A"/>
    <property type="match status" value="1"/>
</dbReference>
<dbReference type="Pfam" id="PF00651">
    <property type="entry name" value="BTB"/>
    <property type="match status" value="1"/>
</dbReference>
<dbReference type="PROSITE" id="PS50097">
    <property type="entry name" value="BTB"/>
    <property type="match status" value="1"/>
</dbReference>
<protein>
    <recommendedName>
        <fullName evidence="1">BTB domain-containing protein</fullName>
    </recommendedName>
</protein>
<dbReference type="CDD" id="cd18186">
    <property type="entry name" value="BTB_POZ_ZBTB_KLHL-like"/>
    <property type="match status" value="1"/>
</dbReference>
<evidence type="ECO:0000313" key="3">
    <source>
        <dbReference type="Proteomes" id="UP001497453"/>
    </source>
</evidence>
<feature type="domain" description="BTB" evidence="1">
    <location>
        <begin position="61"/>
        <end position="129"/>
    </location>
</feature>
<dbReference type="Proteomes" id="UP001497453">
    <property type="component" value="Chromosome 5"/>
</dbReference>
<dbReference type="SMART" id="SM00225">
    <property type="entry name" value="BTB"/>
    <property type="match status" value="1"/>
</dbReference>
<organism evidence="2 3">
    <name type="scientific">Somion occarium</name>
    <dbReference type="NCBI Taxonomy" id="3059160"/>
    <lineage>
        <taxon>Eukaryota</taxon>
        <taxon>Fungi</taxon>
        <taxon>Dikarya</taxon>
        <taxon>Basidiomycota</taxon>
        <taxon>Agaricomycotina</taxon>
        <taxon>Agaricomycetes</taxon>
        <taxon>Polyporales</taxon>
        <taxon>Cerrenaceae</taxon>
        <taxon>Somion</taxon>
    </lineage>
</organism>
<dbReference type="InterPro" id="IPR000210">
    <property type="entry name" value="BTB/POZ_dom"/>
</dbReference>
<reference evidence="3" key="1">
    <citation type="submission" date="2024-04" db="EMBL/GenBank/DDBJ databases">
        <authorList>
            <person name="Shaw F."/>
            <person name="Minotto A."/>
        </authorList>
    </citation>
    <scope>NUCLEOTIDE SEQUENCE [LARGE SCALE GENOMIC DNA]</scope>
</reference>
<proteinExistence type="predicted"/>
<dbReference type="InterPro" id="IPR011333">
    <property type="entry name" value="SKP1/BTB/POZ_sf"/>
</dbReference>
<keyword evidence="3" id="KW-1185">Reference proteome</keyword>
<evidence type="ECO:0000313" key="2">
    <source>
        <dbReference type="EMBL" id="CAL1710181.1"/>
    </source>
</evidence>
<dbReference type="EMBL" id="OZ037948">
    <property type="protein sequence ID" value="CAL1710181.1"/>
    <property type="molecule type" value="Genomic_DNA"/>
</dbReference>
<gene>
    <name evidence="2" type="ORF">GFSPODELE1_LOCUS7699</name>
</gene>
<name>A0ABP1DQR7_9APHY</name>